<evidence type="ECO:0000259" key="7">
    <source>
        <dbReference type="PROSITE" id="PS50850"/>
    </source>
</evidence>
<feature type="compositionally biased region" description="Polar residues" evidence="5">
    <location>
        <begin position="308"/>
        <end position="329"/>
    </location>
</feature>
<feature type="domain" description="Major facilitator superfamily (MFS) profile" evidence="7">
    <location>
        <begin position="28"/>
        <end position="574"/>
    </location>
</feature>
<feature type="transmembrane region" description="Helical" evidence="6">
    <location>
        <begin position="393"/>
        <end position="416"/>
    </location>
</feature>
<reference evidence="9" key="1">
    <citation type="submission" date="2025-08" db="UniProtKB">
        <authorList>
            <consortium name="RefSeq"/>
        </authorList>
    </citation>
    <scope>IDENTIFICATION</scope>
</reference>
<evidence type="ECO:0000256" key="3">
    <source>
        <dbReference type="ARBA" id="ARBA00022989"/>
    </source>
</evidence>
<organism evidence="8 9">
    <name type="scientific">Octopus sinensis</name>
    <name type="common">East Asian common octopus</name>
    <dbReference type="NCBI Taxonomy" id="2607531"/>
    <lineage>
        <taxon>Eukaryota</taxon>
        <taxon>Metazoa</taxon>
        <taxon>Spiralia</taxon>
        <taxon>Lophotrochozoa</taxon>
        <taxon>Mollusca</taxon>
        <taxon>Cephalopoda</taxon>
        <taxon>Coleoidea</taxon>
        <taxon>Octopodiformes</taxon>
        <taxon>Octopoda</taxon>
        <taxon>Incirrata</taxon>
        <taxon>Octopodidae</taxon>
        <taxon>Octopus</taxon>
    </lineage>
</organism>
<feature type="transmembrane region" description="Helical" evidence="6">
    <location>
        <begin position="111"/>
        <end position="135"/>
    </location>
</feature>
<dbReference type="InterPro" id="IPR011701">
    <property type="entry name" value="MFS"/>
</dbReference>
<evidence type="ECO:0000256" key="6">
    <source>
        <dbReference type="SAM" id="Phobius"/>
    </source>
</evidence>
<feature type="transmembrane region" description="Helical" evidence="6">
    <location>
        <begin position="522"/>
        <end position="541"/>
    </location>
</feature>
<evidence type="ECO:0000256" key="4">
    <source>
        <dbReference type="ARBA" id="ARBA00023136"/>
    </source>
</evidence>
<feature type="transmembrane region" description="Helical" evidence="6">
    <location>
        <begin position="228"/>
        <end position="248"/>
    </location>
</feature>
<keyword evidence="4 6" id="KW-0472">Membrane</keyword>
<keyword evidence="8" id="KW-1185">Reference proteome</keyword>
<feature type="region of interest" description="Disordered" evidence="5">
    <location>
        <begin position="308"/>
        <end position="359"/>
    </location>
</feature>
<evidence type="ECO:0000256" key="5">
    <source>
        <dbReference type="SAM" id="MobiDB-lite"/>
    </source>
</evidence>
<dbReference type="PANTHER" id="PTHR24064">
    <property type="entry name" value="SOLUTE CARRIER FAMILY 22 MEMBER"/>
    <property type="match status" value="1"/>
</dbReference>
<dbReference type="InterPro" id="IPR036259">
    <property type="entry name" value="MFS_trans_sf"/>
</dbReference>
<name>A0A7E6FEW2_9MOLL</name>
<accession>A0A7E6FEW2</accession>
<proteinExistence type="predicted"/>
<dbReference type="Proteomes" id="UP000515154">
    <property type="component" value="Linkage group LG17"/>
</dbReference>
<dbReference type="Gene3D" id="1.20.1250.20">
    <property type="entry name" value="MFS general substrate transporter like domains"/>
    <property type="match status" value="1"/>
</dbReference>
<dbReference type="GO" id="GO:0022857">
    <property type="term" value="F:transmembrane transporter activity"/>
    <property type="evidence" value="ECO:0007669"/>
    <property type="project" value="InterPro"/>
</dbReference>
<gene>
    <name evidence="9" type="primary">LOC115220899</name>
</gene>
<dbReference type="InterPro" id="IPR020846">
    <property type="entry name" value="MFS_dom"/>
</dbReference>
<evidence type="ECO:0000313" key="9">
    <source>
        <dbReference type="RefSeq" id="XP_036366301.1"/>
    </source>
</evidence>
<feature type="transmembrane region" description="Helical" evidence="6">
    <location>
        <begin position="483"/>
        <end position="510"/>
    </location>
</feature>
<feature type="transmembrane region" description="Helical" evidence="6">
    <location>
        <begin position="167"/>
        <end position="188"/>
    </location>
</feature>
<dbReference type="RefSeq" id="XP_036366301.1">
    <property type="nucleotide sequence ID" value="XM_036510408.1"/>
</dbReference>
<comment type="subcellular location">
    <subcellularLocation>
        <location evidence="1">Membrane</location>
        <topology evidence="1">Multi-pass membrane protein</topology>
    </subcellularLocation>
</comment>
<feature type="transmembrane region" description="Helical" evidence="6">
    <location>
        <begin position="142"/>
        <end position="161"/>
    </location>
</feature>
<dbReference type="PROSITE" id="PS50850">
    <property type="entry name" value="MFS"/>
    <property type="match status" value="1"/>
</dbReference>
<keyword evidence="3 6" id="KW-1133">Transmembrane helix</keyword>
<protein>
    <submittedName>
        <fullName evidence="9">Solute carrier family 22 member 4 isoform X1</fullName>
    </submittedName>
</protein>
<dbReference type="AlphaFoldDB" id="A0A7E6FEW2"/>
<dbReference type="GO" id="GO:0016020">
    <property type="term" value="C:membrane"/>
    <property type="evidence" value="ECO:0007669"/>
    <property type="project" value="UniProtKB-SubCell"/>
</dbReference>
<feature type="transmembrane region" description="Helical" evidence="6">
    <location>
        <begin position="24"/>
        <end position="47"/>
    </location>
</feature>
<feature type="transmembrane region" description="Helical" evidence="6">
    <location>
        <begin position="547"/>
        <end position="569"/>
    </location>
</feature>
<dbReference type="SUPFAM" id="SSF103473">
    <property type="entry name" value="MFS general substrate transporter"/>
    <property type="match status" value="1"/>
</dbReference>
<feature type="transmembrane region" description="Helical" evidence="6">
    <location>
        <begin position="200"/>
        <end position="222"/>
    </location>
</feature>
<sequence>MSSLTMQADEVLQLLNNYGKYPRIIYFLLCFVILRGVFSVFSIMYIAPTTSHTCKSDRWNSSSVSVATSDCSAFVYNGTDNVTYECMDWSYDKSPEESIIAQWDLVCDQEYIIHLSTAIYMVGNLFGCLILMPFADKFGRKLILNFLLSIQLILNFSLIFSNSIITFTILRFFIGAANITIALLAYCMLSEVLPSTHRTLRVIGASSFWSLGIMSLALFGSLISDWKILQIVLSLPNLVVIFLCWLLPESISWLFTHKKFEKIMEILNCAAKWDKKQLPGDFNLETLQHSQNHDLLLNDVKVKNDFPSNSTLNKSQDSSYEPNSYQSKNSIKDSQEQPTESTENPCAKPGNGNKDIAENDTWQYTELVPQTNLNKNFELKTLNIKSLFSTPKMLGYTFIMFYISTVNSLSYFGIILSTPSLPGNLSWNLFWTAISEIFAYIVTMLISNKLGCRYPMSAMMLIAGFSNLVAYVLITYYTFQTPLIYIFTILCTMVGRFGMSGSYSILYLLFTELFPTAIRNQAMGFASFFENLGGIFAPIILLTTKNIPFVILIIFGVLNVIGAILVLLLPETHLKALPESVEQIEGWSEKSFCQIFCCRTAKNATRKQFTHGERER</sequence>
<dbReference type="Pfam" id="PF07690">
    <property type="entry name" value="MFS_1"/>
    <property type="match status" value="1"/>
</dbReference>
<feature type="transmembrane region" description="Helical" evidence="6">
    <location>
        <begin position="458"/>
        <end position="477"/>
    </location>
</feature>
<feature type="transmembrane region" description="Helical" evidence="6">
    <location>
        <begin position="428"/>
        <end position="446"/>
    </location>
</feature>
<evidence type="ECO:0000313" key="8">
    <source>
        <dbReference type="Proteomes" id="UP000515154"/>
    </source>
</evidence>
<evidence type="ECO:0000256" key="2">
    <source>
        <dbReference type="ARBA" id="ARBA00022692"/>
    </source>
</evidence>
<evidence type="ECO:0000256" key="1">
    <source>
        <dbReference type="ARBA" id="ARBA00004141"/>
    </source>
</evidence>
<keyword evidence="2 6" id="KW-0812">Transmembrane</keyword>